<reference evidence="1 2" key="1">
    <citation type="journal article" date="2014" name="Genome Announc.">
        <title>Draft Genome Sequence of the Antitrypanosomally Active Sponge-Associated Bacterium Actinokineospora sp. Strain EG49.</title>
        <authorList>
            <person name="Harjes J."/>
            <person name="Ryu T."/>
            <person name="Abdelmohsen U.R."/>
            <person name="Moitinho-Silva L."/>
            <person name="Horn H."/>
            <person name="Ravasi T."/>
            <person name="Hentschel U."/>
        </authorList>
    </citation>
    <scope>NUCLEOTIDE SEQUENCE [LARGE SCALE GENOMIC DNA]</scope>
    <source>
        <strain evidence="1 2">EG49</strain>
    </source>
</reference>
<dbReference type="Proteomes" id="UP000019277">
    <property type="component" value="Unassembled WGS sequence"/>
</dbReference>
<dbReference type="STRING" id="909613.UO65_6016"/>
<sequence length="72" mass="7888">MRIEVVRPGGTHDRSLPEARTPVRGRARLSLRIAPPGAWRRPSGTCMESPSASVAVVESGNCERCERLVHPK</sequence>
<evidence type="ECO:0000313" key="1">
    <source>
        <dbReference type="EMBL" id="EWC58662.1"/>
    </source>
</evidence>
<evidence type="ECO:0000313" key="2">
    <source>
        <dbReference type="Proteomes" id="UP000019277"/>
    </source>
</evidence>
<protein>
    <submittedName>
        <fullName evidence="1">Uncharacterized protein</fullName>
    </submittedName>
</protein>
<accession>W7IPL0</accession>
<proteinExistence type="predicted"/>
<comment type="caution">
    <text evidence="1">The sequence shown here is derived from an EMBL/GenBank/DDBJ whole genome shotgun (WGS) entry which is preliminary data.</text>
</comment>
<organism evidence="1 2">
    <name type="scientific">Actinokineospora spheciospongiae</name>
    <dbReference type="NCBI Taxonomy" id="909613"/>
    <lineage>
        <taxon>Bacteria</taxon>
        <taxon>Bacillati</taxon>
        <taxon>Actinomycetota</taxon>
        <taxon>Actinomycetes</taxon>
        <taxon>Pseudonocardiales</taxon>
        <taxon>Pseudonocardiaceae</taxon>
        <taxon>Actinokineospora</taxon>
    </lineage>
</organism>
<dbReference type="AlphaFoldDB" id="W7IPL0"/>
<gene>
    <name evidence="1" type="ORF">UO65_6016</name>
</gene>
<dbReference type="EMBL" id="AYXG01000231">
    <property type="protein sequence ID" value="EWC58662.1"/>
    <property type="molecule type" value="Genomic_DNA"/>
</dbReference>
<keyword evidence="2" id="KW-1185">Reference proteome</keyword>
<name>W7IPL0_9PSEU</name>